<dbReference type="Proteomes" id="UP000298264">
    <property type="component" value="Unassembled WGS sequence"/>
</dbReference>
<evidence type="ECO:0000313" key="2">
    <source>
        <dbReference type="Proteomes" id="UP000298264"/>
    </source>
</evidence>
<comment type="caution">
    <text evidence="1">The sequence shown here is derived from an EMBL/GenBank/DDBJ whole genome shotgun (WGS) entry which is preliminary data.</text>
</comment>
<sequence length="307" mass="35157">MTNKRAFIPPELAHELVKNIRLLALSGKKNFRQYLYDPLVYAGWERDKAHLAASTGKLMDKIQEDSADPAYQHAIALHCKRLISQGLTEGFSALGDSCIFFLDKMQEEPNLAASNEATDFVLAVEKSLKDFAKITSDTNEKKFEESIQSLSIEDMKSAFDPVRLDGTRKKVYLETELHTLYQQVLVATKSNNLAKCKKLLSRYIITYNESENYNKSEVETLLIALDKRENGFRQNLWDSLAIEIYYSVTRGIMEGNAKKAILGIRKYAYIFEGDPNAKFYYEIDALERKLYGIIQTKDLMKDLRKGM</sequence>
<evidence type="ECO:0000313" key="1">
    <source>
        <dbReference type="EMBL" id="TGN09146.1"/>
    </source>
</evidence>
<dbReference type="RefSeq" id="WP_135764837.1">
    <property type="nucleotide sequence ID" value="NZ_RQHV01000053.1"/>
</dbReference>
<reference evidence="1" key="1">
    <citation type="journal article" date="2019" name="PLoS Negl. Trop. Dis.">
        <title>Revisiting the worldwide diversity of Leptospira species in the environment.</title>
        <authorList>
            <person name="Vincent A.T."/>
            <person name="Schiettekatte O."/>
            <person name="Bourhy P."/>
            <person name="Veyrier F.J."/>
            <person name="Picardeau M."/>
        </authorList>
    </citation>
    <scope>NUCLEOTIDE SEQUENCE [LARGE SCALE GENOMIC DNA]</scope>
    <source>
        <strain evidence="1">201400974</strain>
    </source>
</reference>
<organism evidence="1 2">
    <name type="scientific">Leptospira ilyithenensis</name>
    <dbReference type="NCBI Taxonomy" id="2484901"/>
    <lineage>
        <taxon>Bacteria</taxon>
        <taxon>Pseudomonadati</taxon>
        <taxon>Spirochaetota</taxon>
        <taxon>Spirochaetia</taxon>
        <taxon>Leptospirales</taxon>
        <taxon>Leptospiraceae</taxon>
        <taxon>Leptospira</taxon>
    </lineage>
</organism>
<dbReference type="EMBL" id="RQHV01000053">
    <property type="protein sequence ID" value="TGN09146.1"/>
    <property type="molecule type" value="Genomic_DNA"/>
</dbReference>
<keyword evidence="2" id="KW-1185">Reference proteome</keyword>
<proteinExistence type="predicted"/>
<dbReference type="OrthoDB" id="335905at2"/>
<protein>
    <submittedName>
        <fullName evidence="1">Uncharacterized protein</fullName>
    </submittedName>
</protein>
<gene>
    <name evidence="1" type="ORF">EHS11_12990</name>
</gene>
<dbReference type="AlphaFoldDB" id="A0A4R9LM67"/>
<accession>A0A4R9LM67</accession>
<name>A0A4R9LM67_9LEPT</name>